<dbReference type="InterPro" id="IPR006084">
    <property type="entry name" value="XPG/Rad2"/>
</dbReference>
<feature type="region of interest" description="Disordered" evidence="6">
    <location>
        <begin position="394"/>
        <end position="450"/>
    </location>
</feature>
<dbReference type="KEGG" id="kdj:28966665"/>
<dbReference type="GO" id="GO:0006310">
    <property type="term" value="P:DNA recombination"/>
    <property type="evidence" value="ECO:0007669"/>
    <property type="project" value="TreeGrafter"/>
</dbReference>
<dbReference type="EMBL" id="CP144532">
    <property type="protein sequence ID" value="WWC60376.1"/>
    <property type="molecule type" value="Genomic_DNA"/>
</dbReference>
<comment type="subcellular location">
    <subcellularLocation>
        <location evidence="5">Nucleus</location>
    </subcellularLocation>
</comment>
<feature type="compositionally biased region" description="Low complexity" evidence="6">
    <location>
        <begin position="199"/>
        <end position="224"/>
    </location>
</feature>
<dbReference type="Pfam" id="PF00752">
    <property type="entry name" value="XPG_N"/>
    <property type="match status" value="1"/>
</dbReference>
<dbReference type="SUPFAM" id="SSF47807">
    <property type="entry name" value="5' to 3' exonuclease, C-terminal subdomain"/>
    <property type="match status" value="1"/>
</dbReference>
<dbReference type="InterPro" id="IPR036279">
    <property type="entry name" value="5-3_exonuclease_C_sf"/>
</dbReference>
<feature type="domain" description="XPG-I" evidence="7">
    <location>
        <begin position="509"/>
        <end position="579"/>
    </location>
</feature>
<evidence type="ECO:0000256" key="4">
    <source>
        <dbReference type="ARBA" id="ARBA00022842"/>
    </source>
</evidence>
<keyword evidence="4 5" id="KW-0460">Magnesium</keyword>
<dbReference type="Proteomes" id="UP000078595">
    <property type="component" value="Chromosome 3"/>
</dbReference>
<dbReference type="GO" id="GO:0046872">
    <property type="term" value="F:metal ion binding"/>
    <property type="evidence" value="ECO:0007669"/>
    <property type="project" value="UniProtKB-UniRule"/>
</dbReference>
<protein>
    <recommendedName>
        <fullName evidence="5">Exonuclease 1</fullName>
        <ecNumber evidence="5">3.1.-.-</ecNumber>
    </recommendedName>
</protein>
<keyword evidence="5" id="KW-0238">DNA-binding</keyword>
<evidence type="ECO:0000256" key="1">
    <source>
        <dbReference type="ARBA" id="ARBA00022722"/>
    </source>
</evidence>
<reference evidence="9" key="1">
    <citation type="submission" date="2013-07" db="EMBL/GenBank/DDBJ databases">
        <authorList>
            <consortium name="The Broad Institute Genome Sequencing Platform"/>
            <person name="Cuomo C."/>
            <person name="Litvintseva A."/>
            <person name="Chen Y."/>
            <person name="Heitman J."/>
            <person name="Sun S."/>
            <person name="Springer D."/>
            <person name="Dromer F."/>
            <person name="Young S.K."/>
            <person name="Zeng Q."/>
            <person name="Gargeya S."/>
            <person name="Fitzgerald M."/>
            <person name="Abouelleil A."/>
            <person name="Alvarado L."/>
            <person name="Berlin A.M."/>
            <person name="Chapman S.B."/>
            <person name="Dewar J."/>
            <person name="Goldberg J."/>
            <person name="Griggs A."/>
            <person name="Gujja S."/>
            <person name="Hansen M."/>
            <person name="Howarth C."/>
            <person name="Imamovic A."/>
            <person name="Larimer J."/>
            <person name="McCowan C."/>
            <person name="Murphy C."/>
            <person name="Pearson M."/>
            <person name="Priest M."/>
            <person name="Roberts A."/>
            <person name="Saif S."/>
            <person name="Shea T."/>
            <person name="Sykes S."/>
            <person name="Wortman J."/>
            <person name="Nusbaum C."/>
            <person name="Birren B."/>
        </authorList>
    </citation>
    <scope>NUCLEOTIDE SEQUENCE</scope>
    <source>
        <strain evidence="9">CBS 10117</strain>
    </source>
</reference>
<dbReference type="Gene3D" id="1.10.150.20">
    <property type="entry name" value="5' to 3' exonuclease, C-terminal subdomain"/>
    <property type="match status" value="1"/>
</dbReference>
<feature type="compositionally biased region" description="Low complexity" evidence="6">
    <location>
        <begin position="331"/>
        <end position="341"/>
    </location>
</feature>
<dbReference type="GO" id="GO:0017108">
    <property type="term" value="F:5'-flap endonuclease activity"/>
    <property type="evidence" value="ECO:0007669"/>
    <property type="project" value="TreeGrafter"/>
</dbReference>
<dbReference type="SUPFAM" id="SSF88723">
    <property type="entry name" value="PIN domain-like"/>
    <property type="match status" value="1"/>
</dbReference>
<dbReference type="PRINTS" id="PR00853">
    <property type="entry name" value="XPGRADSUPER"/>
</dbReference>
<evidence type="ECO:0000313" key="10">
    <source>
        <dbReference type="Proteomes" id="UP000078595"/>
    </source>
</evidence>
<evidence type="ECO:0000256" key="5">
    <source>
        <dbReference type="RuleBase" id="RU910737"/>
    </source>
</evidence>
<keyword evidence="5" id="KW-0234">DNA repair</keyword>
<reference evidence="9" key="2">
    <citation type="submission" date="2024-02" db="EMBL/GenBank/DDBJ databases">
        <title>Comparative genomics of Cryptococcus and Kwoniella reveals pathogenesis evolution and contrasting modes of karyotype evolution via chromosome fusion or intercentromeric recombination.</title>
        <authorList>
            <person name="Coelho M.A."/>
            <person name="David-Palma M."/>
            <person name="Shea T."/>
            <person name="Bowers K."/>
            <person name="McGinley-Smith S."/>
            <person name="Mohammad A.W."/>
            <person name="Gnirke A."/>
            <person name="Yurkov A.M."/>
            <person name="Nowrousian M."/>
            <person name="Sun S."/>
            <person name="Cuomo C.A."/>
            <person name="Heitman J."/>
        </authorList>
    </citation>
    <scope>NUCLEOTIDE SEQUENCE</scope>
    <source>
        <strain evidence="9">CBS 10117</strain>
    </source>
</reference>
<dbReference type="EC" id="3.1.-.-" evidence="5"/>
<evidence type="ECO:0000256" key="2">
    <source>
        <dbReference type="ARBA" id="ARBA00022723"/>
    </source>
</evidence>
<dbReference type="SMART" id="SM00485">
    <property type="entry name" value="XPGN"/>
    <property type="match status" value="1"/>
</dbReference>
<evidence type="ECO:0000259" key="7">
    <source>
        <dbReference type="SMART" id="SM00484"/>
    </source>
</evidence>
<dbReference type="Pfam" id="PF00867">
    <property type="entry name" value="XPG_I"/>
    <property type="match status" value="1"/>
</dbReference>
<keyword evidence="10" id="KW-1185">Reference proteome</keyword>
<dbReference type="PANTHER" id="PTHR11081:SF8">
    <property type="entry name" value="EXONUCLEASE 1"/>
    <property type="match status" value="1"/>
</dbReference>
<feature type="region of interest" description="Disordered" evidence="6">
    <location>
        <begin position="331"/>
        <end position="357"/>
    </location>
</feature>
<dbReference type="GO" id="GO:0003677">
    <property type="term" value="F:DNA binding"/>
    <property type="evidence" value="ECO:0007669"/>
    <property type="project" value="UniProtKB-UniRule"/>
</dbReference>
<keyword evidence="5" id="KW-0267">Excision nuclease</keyword>
<keyword evidence="1 5" id="KW-0540">Nuclease</keyword>
<gene>
    <name evidence="9" type="ORF">I303_102947</name>
</gene>
<dbReference type="SMART" id="SM00279">
    <property type="entry name" value="HhH2"/>
    <property type="match status" value="1"/>
</dbReference>
<sequence>MGITGLVSWVKKVHPEAIVHFPNRWASPHFTGKKVAIDATLMTNRYHFASRDGPFKGKGELIGWYNLISEMRAFGVQPIAIWDERGTREWKAPEALKRLTTRANHLARKNHENDRLVRLESLREVFKEFEAMPSEEKDIIRAHWETTRFMFMRPEETTTSEWDVEGIEQPIRHEEQFDQPLPTPPSTPSQSPHIPAACSSPESDATSPSSKKTTPSKSTFTQTSETEAEPKTQTPTPLPTPPPTPPLPLGVAGPSKAAQLTSTLSEADSEVIDRVVGMIDSLAPLIHEYRESQRGGSGAKKDEEACLTFGMEGGIVEMEEEIREWISTKKTTTPTTTAVTAQGSDSGTQEADKDREEKLEELDSALERLLPLTRISETPRQMALSREEGRIISDILSTPPSPPFKSTREVQSESVSQAAPSSLLGATSEVEAEAEAYPTPPSTPEPEAVPVSALEAMEEEAPSTLHEADPMQRLDVLIKYDLPNVKSIYERALDIPSAAEHEDCKALLKVMGVPVLEAKIPYEAEGLAAALAKAGLVDYVATEDSDVLAYDGPLLKNISPITSTLSLISGQSLREKLDLTPSAYLDFLILLGTDASPRIPSIGPVNALRLIKTHGSIEDILANEPKILKKLEDASPPTSKEKFLELVGNARKVFLELPPTEHFHLKGSVELEQGEWNEAEVERYLEERHGIKLVEGDGREREAEYA</sequence>
<dbReference type="GO" id="GO:0005634">
    <property type="term" value="C:nucleus"/>
    <property type="evidence" value="ECO:0007669"/>
    <property type="project" value="UniProtKB-SubCell"/>
</dbReference>
<keyword evidence="5" id="KW-0269">Exonuclease</keyword>
<dbReference type="InterPro" id="IPR006085">
    <property type="entry name" value="XPG_DNA_repair_N"/>
</dbReference>
<evidence type="ECO:0000256" key="6">
    <source>
        <dbReference type="SAM" id="MobiDB-lite"/>
    </source>
</evidence>
<comment type="function">
    <text evidence="5">5'-&gt;3' double-stranded DNA exonuclease which may also possess a cryptic 3'-&gt;5' double-stranded DNA exonuclease activity. Functions in DNA mismatch repair.</text>
</comment>
<keyword evidence="3 5" id="KW-0378">Hydrolase</keyword>
<dbReference type="GeneID" id="28966665"/>
<evidence type="ECO:0000259" key="8">
    <source>
        <dbReference type="SMART" id="SM00485"/>
    </source>
</evidence>
<keyword evidence="5" id="KW-0228">DNA excision</keyword>
<dbReference type="InterPro" id="IPR008918">
    <property type="entry name" value="HhH2"/>
</dbReference>
<dbReference type="InterPro" id="IPR006086">
    <property type="entry name" value="XPG-I_dom"/>
</dbReference>
<feature type="domain" description="XPG N-terminal" evidence="8">
    <location>
        <begin position="1"/>
        <end position="105"/>
    </location>
</feature>
<dbReference type="GO" id="GO:0035312">
    <property type="term" value="F:5'-3' DNA exonuclease activity"/>
    <property type="evidence" value="ECO:0007669"/>
    <property type="project" value="UniProtKB-UniRule"/>
</dbReference>
<accession>A0AAJ8MEG1</accession>
<dbReference type="InterPro" id="IPR029060">
    <property type="entry name" value="PIN-like_dom_sf"/>
</dbReference>
<keyword evidence="5" id="KW-0539">Nucleus</keyword>
<dbReference type="GO" id="GO:0006298">
    <property type="term" value="P:mismatch repair"/>
    <property type="evidence" value="ECO:0007669"/>
    <property type="project" value="TreeGrafter"/>
</dbReference>
<proteinExistence type="inferred from homology"/>
<comment type="cofactor">
    <cofactor evidence="5">
        <name>Mg(2+)</name>
        <dbReference type="ChEBI" id="CHEBI:18420"/>
    </cofactor>
    <text evidence="5">Binds 2 magnesium ions per subunit. They probably participate in the reaction catalyzed by the enzyme. May bind an additional third magnesium ion after substrate binding.</text>
</comment>
<evidence type="ECO:0000256" key="3">
    <source>
        <dbReference type="ARBA" id="ARBA00022801"/>
    </source>
</evidence>
<comment type="similarity">
    <text evidence="5">Belongs to the XPG/RAD2 endonuclease family. EXO1 subfamily.</text>
</comment>
<name>A0AAJ8MEG1_9TREE</name>
<dbReference type="SMART" id="SM00484">
    <property type="entry name" value="XPGI"/>
    <property type="match status" value="1"/>
</dbReference>
<dbReference type="AlphaFoldDB" id="A0AAJ8MEG1"/>
<feature type="region of interest" description="Disordered" evidence="6">
    <location>
        <begin position="177"/>
        <end position="265"/>
    </location>
</feature>
<keyword evidence="5" id="KW-0227">DNA damage</keyword>
<evidence type="ECO:0000313" key="9">
    <source>
        <dbReference type="EMBL" id="WWC60376.1"/>
    </source>
</evidence>
<feature type="compositionally biased region" description="Pro residues" evidence="6">
    <location>
        <begin position="236"/>
        <end position="248"/>
    </location>
</feature>
<keyword evidence="2 5" id="KW-0479">Metal-binding</keyword>
<dbReference type="Gene3D" id="3.40.50.1010">
    <property type="entry name" value="5'-nuclease"/>
    <property type="match status" value="2"/>
</dbReference>
<dbReference type="RefSeq" id="XP_065824737.1">
    <property type="nucleotide sequence ID" value="XM_065968665.1"/>
</dbReference>
<dbReference type="PANTHER" id="PTHR11081">
    <property type="entry name" value="FLAP ENDONUCLEASE FAMILY MEMBER"/>
    <property type="match status" value="1"/>
</dbReference>
<organism evidence="9 10">
    <name type="scientific">Kwoniella dejecticola CBS 10117</name>
    <dbReference type="NCBI Taxonomy" id="1296121"/>
    <lineage>
        <taxon>Eukaryota</taxon>
        <taxon>Fungi</taxon>
        <taxon>Dikarya</taxon>
        <taxon>Basidiomycota</taxon>
        <taxon>Agaricomycotina</taxon>
        <taxon>Tremellomycetes</taxon>
        <taxon>Tremellales</taxon>
        <taxon>Cryptococcaceae</taxon>
        <taxon>Kwoniella</taxon>
    </lineage>
</organism>